<keyword evidence="3" id="KW-1185">Reference proteome</keyword>
<evidence type="ECO:0000313" key="2">
    <source>
        <dbReference type="EMBL" id="TNV77655.1"/>
    </source>
</evidence>
<reference evidence="2" key="1">
    <citation type="submission" date="2019-06" db="EMBL/GenBank/DDBJ databases">
        <authorList>
            <person name="Zheng W."/>
        </authorList>
    </citation>
    <scope>NUCLEOTIDE SEQUENCE</scope>
    <source>
        <strain evidence="2">QDHG01</strain>
    </source>
</reference>
<sequence length="170" mass="19199">MAFLCTYIVPIFAMHCYGNCFLPNVSKINWVKITCATSGLGVLFEQSKRHEIAWNLFEKRGWVKNFPHQEVVLFALGLGIIAVAHQYGEKYLRGYISKGCNYIWKDQLQAKNDVPVQKTQAETDNSQQSTQQSEEKPSHLPKGVSMASFLTQETTSDSSITRIQSKGKGY</sequence>
<protein>
    <submittedName>
        <fullName evidence="2">Uncharacterized protein</fullName>
    </submittedName>
</protein>
<comment type="caution">
    <text evidence="2">The sequence shown here is derived from an EMBL/GenBank/DDBJ whole genome shotgun (WGS) entry which is preliminary data.</text>
</comment>
<proteinExistence type="predicted"/>
<feature type="compositionally biased region" description="Polar residues" evidence="1">
    <location>
        <begin position="117"/>
        <end position="132"/>
    </location>
</feature>
<organism evidence="2 3">
    <name type="scientific">Halteria grandinella</name>
    <dbReference type="NCBI Taxonomy" id="5974"/>
    <lineage>
        <taxon>Eukaryota</taxon>
        <taxon>Sar</taxon>
        <taxon>Alveolata</taxon>
        <taxon>Ciliophora</taxon>
        <taxon>Intramacronucleata</taxon>
        <taxon>Spirotrichea</taxon>
        <taxon>Stichotrichia</taxon>
        <taxon>Sporadotrichida</taxon>
        <taxon>Halteriidae</taxon>
        <taxon>Halteria</taxon>
    </lineage>
</organism>
<name>A0A8J8NNE4_HALGN</name>
<accession>A0A8J8NNE4</accession>
<feature type="region of interest" description="Disordered" evidence="1">
    <location>
        <begin position="115"/>
        <end position="145"/>
    </location>
</feature>
<dbReference type="EMBL" id="RRYP01011551">
    <property type="protein sequence ID" value="TNV77655.1"/>
    <property type="molecule type" value="Genomic_DNA"/>
</dbReference>
<dbReference type="AlphaFoldDB" id="A0A8J8NNE4"/>
<dbReference type="Proteomes" id="UP000785679">
    <property type="component" value="Unassembled WGS sequence"/>
</dbReference>
<dbReference type="OrthoDB" id="287904at2759"/>
<evidence type="ECO:0000256" key="1">
    <source>
        <dbReference type="SAM" id="MobiDB-lite"/>
    </source>
</evidence>
<evidence type="ECO:0000313" key="3">
    <source>
        <dbReference type="Proteomes" id="UP000785679"/>
    </source>
</evidence>
<gene>
    <name evidence="2" type="ORF">FGO68_gene17331</name>
</gene>